<evidence type="ECO:0000256" key="6">
    <source>
        <dbReference type="ARBA" id="ARBA00023143"/>
    </source>
</evidence>
<dbReference type="RefSeq" id="WP_284349849.1">
    <property type="nucleotide sequence ID" value="NZ_BRXS01000003.1"/>
</dbReference>
<dbReference type="Proteomes" id="UP001161325">
    <property type="component" value="Unassembled WGS sequence"/>
</dbReference>
<name>A0AA37VEL8_9BACT</name>
<dbReference type="EMBL" id="BRXS01000003">
    <property type="protein sequence ID" value="GLC25394.1"/>
    <property type="molecule type" value="Genomic_DNA"/>
</dbReference>
<reference evidence="11" key="1">
    <citation type="submission" date="2022-08" db="EMBL/GenBank/DDBJ databases">
        <title>Draft genome sequencing of Roseisolibacter agri AW1220.</title>
        <authorList>
            <person name="Tobiishi Y."/>
            <person name="Tonouchi A."/>
        </authorList>
    </citation>
    <scope>NUCLEOTIDE SEQUENCE</scope>
    <source>
        <strain evidence="11">AW1220</strain>
    </source>
</reference>
<dbReference type="PANTHER" id="PTHR30033">
    <property type="entry name" value="FLAGELLAR HOOK-ASSOCIATED PROTEIN 1"/>
    <property type="match status" value="1"/>
</dbReference>
<feature type="domain" description="Flagellar basal-body/hook protein C-terminal" evidence="9">
    <location>
        <begin position="464"/>
        <end position="500"/>
    </location>
</feature>
<evidence type="ECO:0000256" key="3">
    <source>
        <dbReference type="ARBA" id="ARBA00009677"/>
    </source>
</evidence>
<comment type="similarity">
    <text evidence="3 7">Belongs to the flagella basal body rod proteins family.</text>
</comment>
<organism evidence="11 12">
    <name type="scientific">Roseisolibacter agri</name>
    <dbReference type="NCBI Taxonomy" id="2014610"/>
    <lineage>
        <taxon>Bacteria</taxon>
        <taxon>Pseudomonadati</taxon>
        <taxon>Gemmatimonadota</taxon>
        <taxon>Gemmatimonadia</taxon>
        <taxon>Gemmatimonadales</taxon>
        <taxon>Gemmatimonadaceae</taxon>
        <taxon>Roseisolibacter</taxon>
    </lineage>
</organism>
<dbReference type="GO" id="GO:0009424">
    <property type="term" value="C:bacterial-type flagellum hook"/>
    <property type="evidence" value="ECO:0007669"/>
    <property type="project" value="UniProtKB-UniRule"/>
</dbReference>
<dbReference type="Pfam" id="PF06429">
    <property type="entry name" value="Flg_bbr_C"/>
    <property type="match status" value="1"/>
</dbReference>
<comment type="subcellular location">
    <subcellularLocation>
        <location evidence="1 7">Bacterial flagellum</location>
    </subcellularLocation>
    <subcellularLocation>
        <location evidence="2 7">Secreted</location>
    </subcellularLocation>
</comment>
<dbReference type="InterPro" id="IPR002371">
    <property type="entry name" value="FlgK"/>
</dbReference>
<dbReference type="InterPro" id="IPR053927">
    <property type="entry name" value="FlgK_helical"/>
</dbReference>
<keyword evidence="11" id="KW-0966">Cell projection</keyword>
<comment type="caution">
    <text evidence="11">The sequence shown here is derived from an EMBL/GenBank/DDBJ whole genome shotgun (WGS) entry which is preliminary data.</text>
</comment>
<dbReference type="SUPFAM" id="SSF64518">
    <property type="entry name" value="Phase 1 flagellin"/>
    <property type="match status" value="1"/>
</dbReference>
<keyword evidence="8" id="KW-0175">Coiled coil</keyword>
<feature type="coiled-coil region" evidence="8">
    <location>
        <begin position="277"/>
        <end position="304"/>
    </location>
</feature>
<dbReference type="AlphaFoldDB" id="A0AA37VEL8"/>
<dbReference type="InterPro" id="IPR010930">
    <property type="entry name" value="Flg_bb/hook_C_dom"/>
</dbReference>
<evidence type="ECO:0000256" key="7">
    <source>
        <dbReference type="RuleBase" id="RU362065"/>
    </source>
</evidence>
<keyword evidence="11" id="KW-0282">Flagellum</keyword>
<evidence type="ECO:0000256" key="8">
    <source>
        <dbReference type="SAM" id="Coils"/>
    </source>
</evidence>
<keyword evidence="12" id="KW-1185">Reference proteome</keyword>
<proteinExistence type="inferred from homology"/>
<dbReference type="GO" id="GO:0005576">
    <property type="term" value="C:extracellular region"/>
    <property type="evidence" value="ECO:0007669"/>
    <property type="project" value="UniProtKB-SubCell"/>
</dbReference>
<keyword evidence="6 7" id="KW-0975">Bacterial flagellum</keyword>
<evidence type="ECO:0000313" key="12">
    <source>
        <dbReference type="Proteomes" id="UP001161325"/>
    </source>
</evidence>
<evidence type="ECO:0000256" key="4">
    <source>
        <dbReference type="ARBA" id="ARBA00016244"/>
    </source>
</evidence>
<keyword evidence="11" id="KW-0969">Cilium</keyword>
<sequence length="502" mass="53275">MSLSSILSVARTALNYQQAVIQTAGHNIANAETDGYSRQRVDSMAATPQFFPYGNVGTGVAIDDIRRTRDELLDVAYRQESAGYGAATLREELLGQVEAVLGEPSDDGLAAAMDAFWSSWSELANAPTSNAARSVVQQRARNVVTQLNAFDQRLTDLRTQTNIRMSNTLTQLNGLADQIAQLNGRIVEAEVGGKMANDLRDQRDVAIDQLSKLGEVRVLPQANGSTTVLLGNNTLVDGVHAERLQIAVGTGATLKLATQRAPADPLLPVGGELQTMLDFQNSELAETQERLDAMANTLARTVNAVHNMGNDGTVGAPYLNFFVDKASDTYVAGDAFASPPVAGVVTARNIALSSQISQDASRIASTSSLTTRPADNDVALALAGLRTASRAVLGGVTLATIDFTTVDRSTNPAGRRTSAPTSIADFYRATTSGLATQVKDAESAATVRRTLAEQADLRRTSVRGVNIDEELTTLMRAQQAYAAAAKVITAADEMMQTVLGMI</sequence>
<dbReference type="PRINTS" id="PR01005">
    <property type="entry name" value="FLGHOOKAP1"/>
</dbReference>
<accession>A0AA37VEL8</accession>
<evidence type="ECO:0000259" key="10">
    <source>
        <dbReference type="Pfam" id="PF22638"/>
    </source>
</evidence>
<dbReference type="NCBIfam" id="TIGR02492">
    <property type="entry name" value="flgK_ends"/>
    <property type="match status" value="1"/>
</dbReference>
<evidence type="ECO:0000256" key="1">
    <source>
        <dbReference type="ARBA" id="ARBA00004365"/>
    </source>
</evidence>
<protein>
    <recommendedName>
        <fullName evidence="4 7">Flagellar hook-associated protein 1</fullName>
        <shortName evidence="7">HAP1</shortName>
    </recommendedName>
</protein>
<evidence type="ECO:0000313" key="11">
    <source>
        <dbReference type="EMBL" id="GLC25394.1"/>
    </source>
</evidence>
<keyword evidence="5 7" id="KW-0964">Secreted</keyword>
<gene>
    <name evidence="7 11" type="primary">flgK</name>
    <name evidence="11" type="ORF">rosag_19070</name>
</gene>
<dbReference type="PANTHER" id="PTHR30033:SF1">
    <property type="entry name" value="FLAGELLAR HOOK-ASSOCIATED PROTEIN 1"/>
    <property type="match status" value="1"/>
</dbReference>
<dbReference type="GO" id="GO:0005198">
    <property type="term" value="F:structural molecule activity"/>
    <property type="evidence" value="ECO:0007669"/>
    <property type="project" value="UniProtKB-UniRule"/>
</dbReference>
<evidence type="ECO:0000256" key="5">
    <source>
        <dbReference type="ARBA" id="ARBA00022525"/>
    </source>
</evidence>
<evidence type="ECO:0000256" key="2">
    <source>
        <dbReference type="ARBA" id="ARBA00004613"/>
    </source>
</evidence>
<dbReference type="GO" id="GO:0044780">
    <property type="term" value="P:bacterial-type flagellum assembly"/>
    <property type="evidence" value="ECO:0007669"/>
    <property type="project" value="InterPro"/>
</dbReference>
<feature type="domain" description="Flagellar hook-associated protein FlgK helical" evidence="10">
    <location>
        <begin position="94"/>
        <end position="316"/>
    </location>
</feature>
<evidence type="ECO:0000259" key="9">
    <source>
        <dbReference type="Pfam" id="PF06429"/>
    </source>
</evidence>
<dbReference type="Pfam" id="PF22638">
    <property type="entry name" value="FlgK_D1"/>
    <property type="match status" value="1"/>
</dbReference>